<dbReference type="EMBL" id="JBHSPA010000006">
    <property type="protein sequence ID" value="MFC5823036.1"/>
    <property type="molecule type" value="Genomic_DNA"/>
</dbReference>
<keyword evidence="2" id="KW-1185">Reference proteome</keyword>
<dbReference type="RefSeq" id="WP_379512575.1">
    <property type="nucleotide sequence ID" value="NZ_JBHSPA010000006.1"/>
</dbReference>
<protein>
    <submittedName>
        <fullName evidence="1">Uncharacterized protein</fullName>
    </submittedName>
</protein>
<reference evidence="2" key="1">
    <citation type="journal article" date="2019" name="Int. J. Syst. Evol. Microbiol.">
        <title>The Global Catalogue of Microorganisms (GCM) 10K type strain sequencing project: providing services to taxonomists for standard genome sequencing and annotation.</title>
        <authorList>
            <consortium name="The Broad Institute Genomics Platform"/>
            <consortium name="The Broad Institute Genome Sequencing Center for Infectious Disease"/>
            <person name="Wu L."/>
            <person name="Ma J."/>
        </authorList>
    </citation>
    <scope>NUCLEOTIDE SEQUENCE [LARGE SCALE GENOMIC DNA]</scope>
    <source>
        <strain evidence="2">CCUG 53903</strain>
    </source>
</reference>
<gene>
    <name evidence="1" type="ORF">ACFPZ3_04120</name>
</gene>
<name>A0ABW1CBM3_9ACTN</name>
<sequence>MTGEQEPEFCRWIHNVLGQLSWDADQQLGHVRNLKVGVDELALEFDDALHLAQAKVQEGVLGQDALQTLLPVDTHLRCMTDTGTDVWTEEAVATSPEWQELRTLAKQAHLNFDGGFSGDDFDVDA</sequence>
<evidence type="ECO:0000313" key="1">
    <source>
        <dbReference type="EMBL" id="MFC5823036.1"/>
    </source>
</evidence>
<organism evidence="1 2">
    <name type="scientific">Nonomuraea insulae</name>
    <dbReference type="NCBI Taxonomy" id="1616787"/>
    <lineage>
        <taxon>Bacteria</taxon>
        <taxon>Bacillati</taxon>
        <taxon>Actinomycetota</taxon>
        <taxon>Actinomycetes</taxon>
        <taxon>Streptosporangiales</taxon>
        <taxon>Streptosporangiaceae</taxon>
        <taxon>Nonomuraea</taxon>
    </lineage>
</organism>
<evidence type="ECO:0000313" key="2">
    <source>
        <dbReference type="Proteomes" id="UP001596058"/>
    </source>
</evidence>
<comment type="caution">
    <text evidence="1">The sequence shown here is derived from an EMBL/GenBank/DDBJ whole genome shotgun (WGS) entry which is preliminary data.</text>
</comment>
<proteinExistence type="predicted"/>
<dbReference type="Proteomes" id="UP001596058">
    <property type="component" value="Unassembled WGS sequence"/>
</dbReference>
<accession>A0ABW1CBM3</accession>